<dbReference type="FunFam" id="3.40.50.2020:FF:000020">
    <property type="entry name" value="Bifunctional protein PyrR"/>
    <property type="match status" value="1"/>
</dbReference>
<comment type="similarity">
    <text evidence="1 5">Belongs to the purine/pyrimidine phosphoribosyltransferase family. PyrR subfamily.</text>
</comment>
<accession>A0A0R2IR70</accession>
<gene>
    <name evidence="5" type="primary">pyrR</name>
    <name evidence="7" type="ORF">IV80_GL000176</name>
</gene>
<dbReference type="SUPFAM" id="SSF53271">
    <property type="entry name" value="PRTase-like"/>
    <property type="match status" value="1"/>
</dbReference>
<reference evidence="7 8" key="1">
    <citation type="journal article" date="2015" name="Genome Announc.">
        <title>Expanding the biotechnology potential of lactobacilli through comparative genomics of 213 strains and associated genera.</title>
        <authorList>
            <person name="Sun Z."/>
            <person name="Harris H.M."/>
            <person name="McCann A."/>
            <person name="Guo C."/>
            <person name="Argimon S."/>
            <person name="Zhang W."/>
            <person name="Yang X."/>
            <person name="Jeffery I.B."/>
            <person name="Cooney J.C."/>
            <person name="Kagawa T.F."/>
            <person name="Liu W."/>
            <person name="Song Y."/>
            <person name="Salvetti E."/>
            <person name="Wrobel A."/>
            <person name="Rasinkangas P."/>
            <person name="Parkhill J."/>
            <person name="Rea M.C."/>
            <person name="O'Sullivan O."/>
            <person name="Ritari J."/>
            <person name="Douillard F.P."/>
            <person name="Paul Ross R."/>
            <person name="Yang R."/>
            <person name="Briner A.E."/>
            <person name="Felis G.E."/>
            <person name="de Vos W.M."/>
            <person name="Barrangou R."/>
            <person name="Klaenhammer T.R."/>
            <person name="Caufield P.W."/>
            <person name="Cui Y."/>
            <person name="Zhang H."/>
            <person name="O'Toole P.W."/>
        </authorList>
    </citation>
    <scope>NUCLEOTIDE SEQUENCE [LARGE SCALE GENOMIC DNA]</scope>
    <source>
        <strain evidence="7 8">DSM 17757</strain>
    </source>
</reference>
<protein>
    <recommendedName>
        <fullName evidence="5">Bifunctional protein PyrR</fullName>
    </recommendedName>
    <domain>
        <recommendedName>
            <fullName evidence="5">Pyrimidine operon regulatory protein</fullName>
        </recommendedName>
    </domain>
    <domain>
        <recommendedName>
            <fullName evidence="5">Uracil phosphoribosyltransferase</fullName>
            <shortName evidence="5">UPRTase</shortName>
            <ecNumber evidence="5">2.4.2.9</ecNumber>
        </recommendedName>
    </domain>
</protein>
<organism evidence="7 8">
    <name type="scientific">Pediococcus cellicola</name>
    <dbReference type="NCBI Taxonomy" id="319652"/>
    <lineage>
        <taxon>Bacteria</taxon>
        <taxon>Bacillati</taxon>
        <taxon>Bacillota</taxon>
        <taxon>Bacilli</taxon>
        <taxon>Lactobacillales</taxon>
        <taxon>Lactobacillaceae</taxon>
        <taxon>Pediococcus</taxon>
    </lineage>
</organism>
<dbReference type="HAMAP" id="MF_01219">
    <property type="entry name" value="PyrR"/>
    <property type="match status" value="1"/>
</dbReference>
<dbReference type="InterPro" id="IPR023050">
    <property type="entry name" value="PyrR"/>
</dbReference>
<name>A0A0R2IR70_9LACO</name>
<dbReference type="AlphaFoldDB" id="A0A0R2IR70"/>
<comment type="function">
    <text evidence="5">Regulates transcriptional attenuation of the pyrimidine nucleotide (pyr) operon by binding in a uridine-dependent manner to specific sites on pyr mRNA. This disrupts an antiterminator hairpin in the RNA and favors formation of a downstream transcription terminator, leading to a reduced expression of downstream genes.</text>
</comment>
<dbReference type="PATRIC" id="fig|319652.3.peg.178"/>
<keyword evidence="5 7" id="KW-0808">Transferase</keyword>
<dbReference type="EMBL" id="JQBR01000001">
    <property type="protein sequence ID" value="KRN67633.1"/>
    <property type="molecule type" value="Genomic_DNA"/>
</dbReference>
<comment type="caution">
    <text evidence="7">The sequence shown here is derived from an EMBL/GenBank/DDBJ whole genome shotgun (WGS) entry which is preliminary data.</text>
</comment>
<proteinExistence type="inferred from homology"/>
<keyword evidence="8" id="KW-1185">Reference proteome</keyword>
<feature type="short sequence motif" description="PRPP-binding" evidence="5">
    <location>
        <begin position="113"/>
        <end position="125"/>
    </location>
</feature>
<keyword evidence="4 5" id="KW-0804">Transcription</keyword>
<dbReference type="PANTHER" id="PTHR11608">
    <property type="entry name" value="BIFUNCTIONAL PROTEIN PYRR"/>
    <property type="match status" value="1"/>
</dbReference>
<evidence type="ECO:0000256" key="3">
    <source>
        <dbReference type="ARBA" id="ARBA00023015"/>
    </source>
</evidence>
<comment type="subunit">
    <text evidence="5">Homodimer and homohexamer; in equilibrium.</text>
</comment>
<dbReference type="NCBIfam" id="NF003549">
    <property type="entry name" value="PRK05205.1-5"/>
    <property type="match status" value="1"/>
</dbReference>
<keyword evidence="3 5" id="KW-0805">Transcription regulation</keyword>
<dbReference type="InterPro" id="IPR000836">
    <property type="entry name" value="PRTase_dom"/>
</dbReference>
<comment type="catalytic activity">
    <reaction evidence="5">
        <text>UMP + diphosphate = 5-phospho-alpha-D-ribose 1-diphosphate + uracil</text>
        <dbReference type="Rhea" id="RHEA:13017"/>
        <dbReference type="ChEBI" id="CHEBI:17568"/>
        <dbReference type="ChEBI" id="CHEBI:33019"/>
        <dbReference type="ChEBI" id="CHEBI:57865"/>
        <dbReference type="ChEBI" id="CHEBI:58017"/>
        <dbReference type="EC" id="2.4.2.9"/>
    </reaction>
</comment>
<evidence type="ECO:0000256" key="4">
    <source>
        <dbReference type="ARBA" id="ARBA00023163"/>
    </source>
</evidence>
<dbReference type="GO" id="GO:0003723">
    <property type="term" value="F:RNA binding"/>
    <property type="evidence" value="ECO:0007669"/>
    <property type="project" value="UniProtKB-UniRule"/>
</dbReference>
<feature type="domain" description="Phosphoribosyltransferase" evidence="6">
    <location>
        <begin position="18"/>
        <end position="172"/>
    </location>
</feature>
<dbReference type="EC" id="2.4.2.9" evidence="5"/>
<dbReference type="GO" id="GO:0006353">
    <property type="term" value="P:DNA-templated transcription termination"/>
    <property type="evidence" value="ECO:0007669"/>
    <property type="project" value="UniProtKB-UniRule"/>
</dbReference>
<evidence type="ECO:0000259" key="6">
    <source>
        <dbReference type="Pfam" id="PF00156"/>
    </source>
</evidence>
<keyword evidence="2 5" id="KW-0806">Transcription termination</keyword>
<keyword evidence="5 7" id="KW-0328">Glycosyltransferase</keyword>
<dbReference type="PANTHER" id="PTHR11608:SF0">
    <property type="entry name" value="BIFUNCTIONAL PROTEIN PYRR"/>
    <property type="match status" value="1"/>
</dbReference>
<evidence type="ECO:0000256" key="2">
    <source>
        <dbReference type="ARBA" id="ARBA00022472"/>
    </source>
</evidence>
<comment type="function">
    <text evidence="5">Also displays a weak uracil phosphoribosyltransferase activity which is not physiologically significant.</text>
</comment>
<dbReference type="NCBIfam" id="NF003548">
    <property type="entry name" value="PRK05205.1-4"/>
    <property type="match status" value="1"/>
</dbReference>
<dbReference type="Pfam" id="PF00156">
    <property type="entry name" value="Pribosyltran"/>
    <property type="match status" value="1"/>
</dbReference>
<dbReference type="Gene3D" id="3.40.50.2020">
    <property type="match status" value="1"/>
</dbReference>
<dbReference type="CDD" id="cd06223">
    <property type="entry name" value="PRTases_typeI"/>
    <property type="match status" value="1"/>
</dbReference>
<evidence type="ECO:0000256" key="5">
    <source>
        <dbReference type="HAMAP-Rule" id="MF_01219"/>
    </source>
</evidence>
<dbReference type="InterPro" id="IPR029057">
    <property type="entry name" value="PRTase-like"/>
</dbReference>
<dbReference type="InterPro" id="IPR050137">
    <property type="entry name" value="PyrR_bifunctional"/>
</dbReference>
<dbReference type="GO" id="GO:0004845">
    <property type="term" value="F:uracil phosphoribosyltransferase activity"/>
    <property type="evidence" value="ECO:0007669"/>
    <property type="project" value="UniProtKB-UniRule"/>
</dbReference>
<keyword evidence="5" id="KW-0694">RNA-binding</keyword>
<sequence length="193" mass="21937">MKIWFAFNLERKLVGLGKEIMDTMAMKRALTRITYEIIERNRGVDDLVIIGIKTRGVFLAQRIAERLKQLENVEVPVGELNVTAYRDDVHQLDTDPKLPGKPNFAFSLEGKKVILVDDVLYTGRTIRAAMDAIMDIGRPKRINLAILVDRGHRELPIRADFVGKNIPTAQNEKIEVSVSEIDEEDSVKIVNRK</sequence>
<dbReference type="STRING" id="319652.IV80_GL000176"/>
<evidence type="ECO:0000256" key="1">
    <source>
        <dbReference type="ARBA" id="ARBA00005565"/>
    </source>
</evidence>
<evidence type="ECO:0000313" key="7">
    <source>
        <dbReference type="EMBL" id="KRN67633.1"/>
    </source>
</evidence>
<dbReference type="Proteomes" id="UP000051568">
    <property type="component" value="Unassembled WGS sequence"/>
</dbReference>
<evidence type="ECO:0000313" key="8">
    <source>
        <dbReference type="Proteomes" id="UP000051568"/>
    </source>
</evidence>